<name>A0A077FDZ5_9PSED</name>
<dbReference type="AlphaFoldDB" id="A0A077FDZ5"/>
<dbReference type="OrthoDB" id="7060788at2"/>
<dbReference type="GO" id="GO:0008641">
    <property type="term" value="F:ubiquitin-like modifier activating enzyme activity"/>
    <property type="evidence" value="ECO:0007669"/>
    <property type="project" value="InterPro"/>
</dbReference>
<dbReference type="RefSeq" id="WP_038610345.1">
    <property type="nucleotide sequence ID" value="NZ_CP009048.1"/>
</dbReference>
<reference evidence="2 3" key="1">
    <citation type="submission" date="2014-07" db="EMBL/GenBank/DDBJ databases">
        <authorList>
            <person name="Lee K."/>
            <person name="Lim J.Y."/>
            <person name="Hwang I."/>
        </authorList>
    </citation>
    <scope>NUCLEOTIDE SEQUENCE [LARGE SCALE GENOMIC DNA]</scope>
    <source>
        <strain evidence="2 3">KL28</strain>
    </source>
</reference>
<dbReference type="GO" id="GO:0061504">
    <property type="term" value="P:cyclic threonylcarbamoyladenosine biosynthetic process"/>
    <property type="evidence" value="ECO:0007669"/>
    <property type="project" value="TreeGrafter"/>
</dbReference>
<dbReference type="Gene3D" id="3.40.50.720">
    <property type="entry name" value="NAD(P)-binding Rossmann-like Domain"/>
    <property type="match status" value="1"/>
</dbReference>
<dbReference type="KEGG" id="palk:PSAKL28_22760"/>
<dbReference type="InterPro" id="IPR035985">
    <property type="entry name" value="Ubiquitin-activating_enz"/>
</dbReference>
<protein>
    <submittedName>
        <fullName evidence="2">UBA/THIF-type NAD/FAD binding protein</fullName>
    </submittedName>
</protein>
<dbReference type="SUPFAM" id="SSF69572">
    <property type="entry name" value="Activating enzymes of the ubiquitin-like proteins"/>
    <property type="match status" value="1"/>
</dbReference>
<sequence>MTEVQKAFIAKVELALRELGAEIVAFDKKLQVPAWDITLDREGHIWPLRLVTVGWNVDELPVVYWRRPTPIWGWPHVSCTGDVCVSDREGLEYDPEDVPGVIEWLLQEATRLLAHSSAMTEDERQLAFADELEGYLRNDGSSPVILDEKLDITKSLYAEVAFMSRGRSGSITPKVCRVNQGTTKLSACHQERLGLLDVTIHQVYGLLSKWGHDWWDAFLSRLSPSQRAIAIAPKNRGVVLRVPSSFGHSLLLIYWGLRPAKMRSTYFLQRQDHEYLVQRTGGEPVMRHVIVAGCGSIGSRVAEHLALAGVSKITLVDNDKFSPDNLGRHVLGKQSISKPKVDELATFLKERMPDIQIEARATSVQTVLAKGELAGADAIVLATGNSTLERSIARRAFREKWPSLIISTSVEAAGLGGHAIAMRPGTPGCLDCLYIDPDTQRFLPIMRTALMAPGQKVTRQLTGCGAFTPYSALDATRTAILAAERVLTDVPLYSRWAGEAVLAKAEGIQPSATYDALRTRRIASDITPSEFAQPRCPCCSV</sequence>
<dbReference type="Pfam" id="PF00899">
    <property type="entry name" value="ThiF"/>
    <property type="match status" value="1"/>
</dbReference>
<dbReference type="PANTHER" id="PTHR43267:SF1">
    <property type="entry name" value="TRNA THREONYLCARBAMOYLADENOSINE DEHYDRATASE"/>
    <property type="match status" value="1"/>
</dbReference>
<feature type="domain" description="THIF-type NAD/FAD binding fold" evidence="1">
    <location>
        <begin position="288"/>
        <end position="442"/>
    </location>
</feature>
<dbReference type="GO" id="GO:0061503">
    <property type="term" value="F:tRNA threonylcarbamoyladenosine dehydratase"/>
    <property type="evidence" value="ECO:0007669"/>
    <property type="project" value="TreeGrafter"/>
</dbReference>
<dbReference type="eggNOG" id="COG0476">
    <property type="taxonomic scope" value="Bacteria"/>
</dbReference>
<gene>
    <name evidence="2" type="ORF">PSAKL28_22760</name>
</gene>
<evidence type="ECO:0000259" key="1">
    <source>
        <dbReference type="Pfam" id="PF00899"/>
    </source>
</evidence>
<dbReference type="CDD" id="cd01483">
    <property type="entry name" value="E1_enzyme_family"/>
    <property type="match status" value="1"/>
</dbReference>
<dbReference type="InterPro" id="IPR045886">
    <property type="entry name" value="ThiF/MoeB/HesA"/>
</dbReference>
<dbReference type="HOGENOM" id="CLU_037201_0_0_6"/>
<evidence type="ECO:0000313" key="2">
    <source>
        <dbReference type="EMBL" id="AIL61491.1"/>
    </source>
</evidence>
<proteinExistence type="predicted"/>
<dbReference type="Proteomes" id="UP000028931">
    <property type="component" value="Chromosome"/>
</dbReference>
<dbReference type="EMBL" id="CP009048">
    <property type="protein sequence ID" value="AIL61491.1"/>
    <property type="molecule type" value="Genomic_DNA"/>
</dbReference>
<dbReference type="InterPro" id="IPR000594">
    <property type="entry name" value="ThiF_NAD_FAD-bd"/>
</dbReference>
<evidence type="ECO:0000313" key="3">
    <source>
        <dbReference type="Proteomes" id="UP000028931"/>
    </source>
</evidence>
<dbReference type="PANTHER" id="PTHR43267">
    <property type="entry name" value="TRNA THREONYLCARBAMOYLADENOSINE DEHYDRATASE"/>
    <property type="match status" value="1"/>
</dbReference>
<accession>A0A077FDZ5</accession>
<organism evidence="2 3">
    <name type="scientific">Pseudomonas alkylphenolica</name>
    <dbReference type="NCBI Taxonomy" id="237609"/>
    <lineage>
        <taxon>Bacteria</taxon>
        <taxon>Pseudomonadati</taxon>
        <taxon>Pseudomonadota</taxon>
        <taxon>Gammaproteobacteria</taxon>
        <taxon>Pseudomonadales</taxon>
        <taxon>Pseudomonadaceae</taxon>
        <taxon>Pseudomonas</taxon>
    </lineage>
</organism>